<dbReference type="PANTHER" id="PTHR33867:SF1">
    <property type="entry name" value="RIBOSOME MATURATION FACTOR RIMP"/>
    <property type="match status" value="1"/>
</dbReference>
<feature type="domain" description="Ribosome maturation factor RimP C-terminal" evidence="5">
    <location>
        <begin position="85"/>
        <end position="149"/>
    </location>
</feature>
<evidence type="ECO:0000313" key="7">
    <source>
        <dbReference type="Proteomes" id="UP000516072"/>
    </source>
</evidence>
<dbReference type="Proteomes" id="UP000516072">
    <property type="component" value="Chromosome"/>
</dbReference>
<dbReference type="InterPro" id="IPR035956">
    <property type="entry name" value="RimP_N_sf"/>
</dbReference>
<keyword evidence="1 3" id="KW-0963">Cytoplasm</keyword>
<feature type="domain" description="Ribosome maturation factor RimP N-terminal" evidence="4">
    <location>
        <begin position="11"/>
        <end position="82"/>
    </location>
</feature>
<proteinExistence type="inferred from homology"/>
<evidence type="ECO:0000313" key="6">
    <source>
        <dbReference type="EMBL" id="CAB1275251.1"/>
    </source>
</evidence>
<reference evidence="6 7" key="1">
    <citation type="submission" date="2020-03" db="EMBL/GenBank/DDBJ databases">
        <authorList>
            <person name="Picone N."/>
        </authorList>
    </citation>
    <scope>NUCLEOTIDE SEQUENCE [LARGE SCALE GENOMIC DNA]</scope>
    <source>
        <strain evidence="6">NSCAC1</strain>
    </source>
</reference>
<keyword evidence="2 3" id="KW-0690">Ribosome biogenesis</keyword>
<dbReference type="InterPro" id="IPR003728">
    <property type="entry name" value="Ribosome_maturation_RimP"/>
</dbReference>
<sequence>MWDRESIYTVIMPTITTLGYELVGIECHVNHRNSLLRVYIDSDLGITVDDCENVSHQVGALLEIEKPNMGSYTLEVSSPGLDRPLFTKAHYVRFIANDISIMLYEALDGQKKLKGLLKAVLEDEIVIVVTGKDFQIPLSNIRKARLVPKIN</sequence>
<evidence type="ECO:0000259" key="5">
    <source>
        <dbReference type="Pfam" id="PF17384"/>
    </source>
</evidence>
<dbReference type="InterPro" id="IPR028998">
    <property type="entry name" value="RimP_C"/>
</dbReference>
<accession>A0A7G1Q8H6</accession>
<evidence type="ECO:0000256" key="1">
    <source>
        <dbReference type="ARBA" id="ARBA00022490"/>
    </source>
</evidence>
<dbReference type="PANTHER" id="PTHR33867">
    <property type="entry name" value="RIBOSOME MATURATION FACTOR RIMP"/>
    <property type="match status" value="1"/>
</dbReference>
<dbReference type="SUPFAM" id="SSF74942">
    <property type="entry name" value="YhbC-like, C-terminal domain"/>
    <property type="match status" value="1"/>
</dbReference>
<evidence type="ECO:0000259" key="4">
    <source>
        <dbReference type="Pfam" id="PF02576"/>
    </source>
</evidence>
<evidence type="ECO:0000256" key="3">
    <source>
        <dbReference type="HAMAP-Rule" id="MF_01077"/>
    </source>
</evidence>
<dbReference type="Pfam" id="PF02576">
    <property type="entry name" value="RimP_N"/>
    <property type="match status" value="1"/>
</dbReference>
<dbReference type="GO" id="GO:0006412">
    <property type="term" value="P:translation"/>
    <property type="evidence" value="ECO:0007669"/>
    <property type="project" value="TreeGrafter"/>
</dbReference>
<comment type="subcellular location">
    <subcellularLocation>
        <location evidence="3">Cytoplasm</location>
    </subcellularLocation>
</comment>
<comment type="similarity">
    <text evidence="3">Belongs to the RimP family.</text>
</comment>
<evidence type="ECO:0000256" key="2">
    <source>
        <dbReference type="ARBA" id="ARBA00022517"/>
    </source>
</evidence>
<dbReference type="CDD" id="cd01734">
    <property type="entry name" value="YlxS_C"/>
    <property type="match status" value="1"/>
</dbReference>
<dbReference type="NCBIfam" id="NF000927">
    <property type="entry name" value="PRK00092.1-1"/>
    <property type="match status" value="1"/>
</dbReference>
<comment type="function">
    <text evidence="3">Required for maturation of 30S ribosomal subunits.</text>
</comment>
<organism evidence="6 7">
    <name type="scientific">Candidatus Nitrosacidococcus tergens</name>
    <dbReference type="NCBI Taxonomy" id="553981"/>
    <lineage>
        <taxon>Bacteria</taxon>
        <taxon>Pseudomonadati</taxon>
        <taxon>Pseudomonadota</taxon>
        <taxon>Gammaproteobacteria</taxon>
        <taxon>Chromatiales</taxon>
        <taxon>Chromatiaceae</taxon>
        <taxon>Candidatus Nitrosacidococcus</taxon>
    </lineage>
</organism>
<dbReference type="Gene3D" id="3.30.300.70">
    <property type="entry name" value="RimP-like superfamily, N-terminal"/>
    <property type="match status" value="1"/>
</dbReference>
<dbReference type="InterPro" id="IPR028989">
    <property type="entry name" value="RimP_N"/>
</dbReference>
<gene>
    <name evidence="6" type="primary">yhbC</name>
    <name evidence="3" type="synonym">rimP</name>
    <name evidence="6" type="ORF">NSCAC_0573</name>
</gene>
<dbReference type="GO" id="GO:0000028">
    <property type="term" value="P:ribosomal small subunit assembly"/>
    <property type="evidence" value="ECO:0007669"/>
    <property type="project" value="TreeGrafter"/>
</dbReference>
<dbReference type="KEGG" id="ntg:NSCAC_0573"/>
<dbReference type="HAMAP" id="MF_01077">
    <property type="entry name" value="RimP"/>
    <property type="match status" value="1"/>
</dbReference>
<protein>
    <recommendedName>
        <fullName evidence="3">Ribosome maturation factor RimP</fullName>
    </recommendedName>
</protein>
<dbReference type="Pfam" id="PF17384">
    <property type="entry name" value="DUF150_C"/>
    <property type="match status" value="1"/>
</dbReference>
<dbReference type="SUPFAM" id="SSF75420">
    <property type="entry name" value="YhbC-like, N-terminal domain"/>
    <property type="match status" value="1"/>
</dbReference>
<dbReference type="Gene3D" id="2.30.30.180">
    <property type="entry name" value="Ribosome maturation factor RimP, C-terminal domain"/>
    <property type="match status" value="1"/>
</dbReference>
<dbReference type="EMBL" id="LR778175">
    <property type="protein sequence ID" value="CAB1275251.1"/>
    <property type="molecule type" value="Genomic_DNA"/>
</dbReference>
<dbReference type="FunFam" id="3.30.300.70:FF:000001">
    <property type="entry name" value="Ribosome maturation factor RimP"/>
    <property type="match status" value="1"/>
</dbReference>
<name>A0A7G1Q8H6_9GAMM</name>
<dbReference type="InterPro" id="IPR036847">
    <property type="entry name" value="RimP_C_sf"/>
</dbReference>
<dbReference type="AlphaFoldDB" id="A0A7G1Q8H6"/>
<dbReference type="GO" id="GO:0005829">
    <property type="term" value="C:cytosol"/>
    <property type="evidence" value="ECO:0007669"/>
    <property type="project" value="TreeGrafter"/>
</dbReference>
<keyword evidence="7" id="KW-1185">Reference proteome</keyword>